<keyword evidence="2" id="KW-1133">Transmembrane helix</keyword>
<dbReference type="GeneID" id="107911230"/>
<dbReference type="PaxDb" id="3635-A0A1U8K1Z9"/>
<evidence type="ECO:0000256" key="1">
    <source>
        <dbReference type="SAM" id="MobiDB-lite"/>
    </source>
</evidence>
<dbReference type="AlphaFoldDB" id="A0A1U8K1Z9"/>
<evidence type="ECO:0000256" key="2">
    <source>
        <dbReference type="SAM" id="Phobius"/>
    </source>
</evidence>
<organism evidence="3 4">
    <name type="scientific">Gossypium hirsutum</name>
    <name type="common">Upland cotton</name>
    <name type="synonym">Gossypium mexicanum</name>
    <dbReference type="NCBI Taxonomy" id="3635"/>
    <lineage>
        <taxon>Eukaryota</taxon>
        <taxon>Viridiplantae</taxon>
        <taxon>Streptophyta</taxon>
        <taxon>Embryophyta</taxon>
        <taxon>Tracheophyta</taxon>
        <taxon>Spermatophyta</taxon>
        <taxon>Magnoliopsida</taxon>
        <taxon>eudicotyledons</taxon>
        <taxon>Gunneridae</taxon>
        <taxon>Pentapetalae</taxon>
        <taxon>rosids</taxon>
        <taxon>malvids</taxon>
        <taxon>Malvales</taxon>
        <taxon>Malvaceae</taxon>
        <taxon>Malvoideae</taxon>
        <taxon>Gossypium</taxon>
    </lineage>
</organism>
<dbReference type="KEGG" id="ghi:107911230"/>
<gene>
    <name evidence="4" type="primary">LOC107911230</name>
</gene>
<evidence type="ECO:0000313" key="4">
    <source>
        <dbReference type="RefSeq" id="XP_016694594.1"/>
    </source>
</evidence>
<feature type="transmembrane region" description="Helical" evidence="2">
    <location>
        <begin position="77"/>
        <end position="101"/>
    </location>
</feature>
<protein>
    <submittedName>
        <fullName evidence="4">Uncharacterized protein</fullName>
    </submittedName>
</protein>
<dbReference type="OrthoDB" id="991981at2759"/>
<reference evidence="3" key="1">
    <citation type="journal article" date="2020" name="Nat. Genet.">
        <title>Genomic diversifications of five Gossypium allopolyploid species and their impact on cotton improvement.</title>
        <authorList>
            <person name="Chen Z.J."/>
            <person name="Sreedasyam A."/>
            <person name="Ando A."/>
            <person name="Song Q."/>
            <person name="De Santiago L.M."/>
            <person name="Hulse-Kemp A.M."/>
            <person name="Ding M."/>
            <person name="Ye W."/>
            <person name="Kirkbride R.C."/>
            <person name="Jenkins J."/>
            <person name="Plott C."/>
            <person name="Lovell J."/>
            <person name="Lin Y.M."/>
            <person name="Vaughn R."/>
            <person name="Liu B."/>
            <person name="Simpson S."/>
            <person name="Scheffler B.E."/>
            <person name="Wen L."/>
            <person name="Saski C.A."/>
            <person name="Grover C.E."/>
            <person name="Hu G."/>
            <person name="Conover J.L."/>
            <person name="Carlson J.W."/>
            <person name="Shu S."/>
            <person name="Boston L.B."/>
            <person name="Williams M."/>
            <person name="Peterson D.G."/>
            <person name="McGee K."/>
            <person name="Jones D.C."/>
            <person name="Wendel J.F."/>
            <person name="Stelly D.M."/>
            <person name="Grimwood J."/>
            <person name="Schmutz J."/>
        </authorList>
    </citation>
    <scope>NUCLEOTIDE SEQUENCE [LARGE SCALE GENOMIC DNA]</scope>
    <source>
        <strain evidence="3">cv. TM-1</strain>
    </source>
</reference>
<keyword evidence="3" id="KW-1185">Reference proteome</keyword>
<feature type="transmembrane region" description="Helical" evidence="2">
    <location>
        <begin position="55"/>
        <end position="71"/>
    </location>
</feature>
<dbReference type="PANTHER" id="PTHR37908:SF4">
    <property type="entry name" value="PROTEIN, PUTATIVE-RELATED"/>
    <property type="match status" value="1"/>
</dbReference>
<dbReference type="Proteomes" id="UP000818029">
    <property type="component" value="Chromosome D11"/>
</dbReference>
<name>A0A1U8K1Z9_GOSHI</name>
<dbReference type="RefSeq" id="XP_016694594.1">
    <property type="nucleotide sequence ID" value="XM_016839105.2"/>
</dbReference>
<keyword evidence="2" id="KW-0812">Transmembrane</keyword>
<accession>A0A1U8K1Z9</accession>
<evidence type="ECO:0000313" key="3">
    <source>
        <dbReference type="Proteomes" id="UP000818029"/>
    </source>
</evidence>
<reference evidence="4" key="2">
    <citation type="submission" date="2025-08" db="UniProtKB">
        <authorList>
            <consortium name="RefSeq"/>
        </authorList>
    </citation>
    <scope>IDENTIFICATION</scope>
</reference>
<sequence length="163" mass="18993">MNYTVSDNKKHLKALISLDLKKLSSFVEAVIQQRVYKIWEVAIPQDCKGIMGGSWFLKLLLLSMLFILSFSQDITLFLFHVCCCCFVFLLFLSIFTLCFVFRCLGLSGKWMENHVEFREYNVQLEEFAERGREMIEIMDYKEPGPNTNPRSSYIFGPPPQPQP</sequence>
<feature type="region of interest" description="Disordered" evidence="1">
    <location>
        <begin position="142"/>
        <end position="163"/>
    </location>
</feature>
<proteinExistence type="predicted"/>
<keyword evidence="2" id="KW-0472">Membrane</keyword>
<dbReference type="PANTHER" id="PTHR37908">
    <property type="entry name" value="TRANSMEMBRANE PROTEIN"/>
    <property type="match status" value="1"/>
</dbReference>